<protein>
    <submittedName>
        <fullName evidence="5">Penicillin-binding protein</fullName>
    </submittedName>
</protein>
<dbReference type="InterPro" id="IPR050396">
    <property type="entry name" value="Glycosyltr_51/Transpeptidase"/>
</dbReference>
<dbReference type="InterPro" id="IPR023346">
    <property type="entry name" value="Lysozyme-like_dom_sf"/>
</dbReference>
<feature type="transmembrane region" description="Helical" evidence="3">
    <location>
        <begin position="12"/>
        <end position="32"/>
    </location>
</feature>
<dbReference type="InterPro" id="IPR001264">
    <property type="entry name" value="Glyco_trans_51"/>
</dbReference>
<evidence type="ECO:0000313" key="6">
    <source>
        <dbReference type="Proteomes" id="UP000228930"/>
    </source>
</evidence>
<dbReference type="SUPFAM" id="SSF53955">
    <property type="entry name" value="Lysozyme-like"/>
    <property type="match status" value="1"/>
</dbReference>
<dbReference type="PANTHER" id="PTHR32282">
    <property type="entry name" value="BINDING PROTEIN TRANSPEPTIDASE, PUTATIVE-RELATED"/>
    <property type="match status" value="1"/>
</dbReference>
<keyword evidence="3" id="KW-1133">Transmembrane helix</keyword>
<sequence>MRKFFVVAAKTALVLLSLGVAGLLAIFAWLVWHYGYNIGLPTEAQLASVSSTGPACRNDPKRAIIPVADVPPLLRNAVIAYEQPDFYEAWTLNPIVEIALGLGTGHGPRPAGITQSVTNCLKLLSPGHDRQMDPIATIYFMQRVTRSLSRDRILEIYLNESYLGRGAYGVAAGAEAYFGKALADLDIDEVAFLMTRARQPSPNRTFDTRSRDYAIDRMQTAGLIGDTQAAVAKSRPLLLREAPGAQAKPVNQ</sequence>
<dbReference type="AlphaFoldDB" id="A0A2M6UGX9"/>
<evidence type="ECO:0000313" key="5">
    <source>
        <dbReference type="EMBL" id="PIT03811.1"/>
    </source>
</evidence>
<dbReference type="GO" id="GO:0009252">
    <property type="term" value="P:peptidoglycan biosynthetic process"/>
    <property type="evidence" value="ECO:0007669"/>
    <property type="project" value="TreeGrafter"/>
</dbReference>
<comment type="pathway">
    <text evidence="1">Cell wall biogenesis; peptidoglycan biosynthesis.</text>
</comment>
<dbReference type="PANTHER" id="PTHR32282:SF33">
    <property type="entry name" value="PEPTIDOGLYCAN GLYCOSYLTRANSFERASE"/>
    <property type="match status" value="1"/>
</dbReference>
<keyword evidence="6" id="KW-1185">Reference proteome</keyword>
<keyword evidence="3" id="KW-0472">Membrane</keyword>
<evidence type="ECO:0000259" key="4">
    <source>
        <dbReference type="Pfam" id="PF00912"/>
    </source>
</evidence>
<reference evidence="5 6" key="1">
    <citation type="submission" date="2015-06" db="EMBL/GenBank/DDBJ databases">
        <title>Comparative genome analysis of nirS-carrying Bradyrhizobium sp. strains.</title>
        <authorList>
            <person name="Ishii S."/>
            <person name="Jang J."/>
            <person name="Nishizawa T."/>
            <person name="Senoo K."/>
        </authorList>
    </citation>
    <scope>NUCLEOTIDE SEQUENCE [LARGE SCALE GENOMIC DNA]</scope>
    <source>
        <strain evidence="5 6">TSA1</strain>
    </source>
</reference>
<dbReference type="GO" id="GO:0030288">
    <property type="term" value="C:outer membrane-bounded periplasmic space"/>
    <property type="evidence" value="ECO:0007669"/>
    <property type="project" value="TreeGrafter"/>
</dbReference>
<evidence type="ECO:0000256" key="3">
    <source>
        <dbReference type="SAM" id="Phobius"/>
    </source>
</evidence>
<dbReference type="GO" id="GO:0008955">
    <property type="term" value="F:peptidoglycan glycosyltransferase activity"/>
    <property type="evidence" value="ECO:0007669"/>
    <property type="project" value="TreeGrafter"/>
</dbReference>
<dbReference type="Proteomes" id="UP000228930">
    <property type="component" value="Unassembled WGS sequence"/>
</dbReference>
<dbReference type="Pfam" id="PF00912">
    <property type="entry name" value="Transgly"/>
    <property type="match status" value="1"/>
</dbReference>
<proteinExistence type="predicted"/>
<dbReference type="InterPro" id="IPR036950">
    <property type="entry name" value="PBP_transglycosylase"/>
</dbReference>
<feature type="domain" description="Glycosyl transferase family 51" evidence="4">
    <location>
        <begin position="58"/>
        <end position="207"/>
    </location>
</feature>
<dbReference type="Gene3D" id="1.10.3810.10">
    <property type="entry name" value="Biosynthetic peptidoglycan transglycosylase-like"/>
    <property type="match status" value="1"/>
</dbReference>
<gene>
    <name evidence="5" type="ORF">TSA1_25835</name>
</gene>
<keyword evidence="2" id="KW-0808">Transferase</keyword>
<organism evidence="5 6">
    <name type="scientific">Bradyrhizobium nitroreducens</name>
    <dbReference type="NCBI Taxonomy" id="709803"/>
    <lineage>
        <taxon>Bacteria</taxon>
        <taxon>Pseudomonadati</taxon>
        <taxon>Pseudomonadota</taxon>
        <taxon>Alphaproteobacteria</taxon>
        <taxon>Hyphomicrobiales</taxon>
        <taxon>Nitrobacteraceae</taxon>
        <taxon>Bradyrhizobium</taxon>
    </lineage>
</organism>
<name>A0A2M6UGX9_9BRAD</name>
<accession>A0A2M6UGX9</accession>
<keyword evidence="3" id="KW-0812">Transmembrane</keyword>
<evidence type="ECO:0000256" key="1">
    <source>
        <dbReference type="ARBA" id="ARBA00004752"/>
    </source>
</evidence>
<comment type="caution">
    <text evidence="5">The sequence shown here is derived from an EMBL/GenBank/DDBJ whole genome shotgun (WGS) entry which is preliminary data.</text>
</comment>
<dbReference type="EMBL" id="LFJC01000003">
    <property type="protein sequence ID" value="PIT03811.1"/>
    <property type="molecule type" value="Genomic_DNA"/>
</dbReference>
<evidence type="ECO:0000256" key="2">
    <source>
        <dbReference type="ARBA" id="ARBA00022679"/>
    </source>
</evidence>